<name>A0ABR8V449_9CELL</name>
<accession>A0ABR8V449</accession>
<evidence type="ECO:0000256" key="1">
    <source>
        <dbReference type="SAM" id="MobiDB-lite"/>
    </source>
</evidence>
<feature type="transmembrane region" description="Helical" evidence="2">
    <location>
        <begin position="160"/>
        <end position="177"/>
    </location>
</feature>
<evidence type="ECO:0000313" key="4">
    <source>
        <dbReference type="EMBL" id="MBD7999547.1"/>
    </source>
</evidence>
<feature type="compositionally biased region" description="Polar residues" evidence="1">
    <location>
        <begin position="283"/>
        <end position="302"/>
    </location>
</feature>
<keyword evidence="2" id="KW-1133">Transmembrane helix</keyword>
<proteinExistence type="predicted"/>
<organism evidence="4 5">
    <name type="scientific">Oerskovia gallyi</name>
    <dbReference type="NCBI Taxonomy" id="2762226"/>
    <lineage>
        <taxon>Bacteria</taxon>
        <taxon>Bacillati</taxon>
        <taxon>Actinomycetota</taxon>
        <taxon>Actinomycetes</taxon>
        <taxon>Micrococcales</taxon>
        <taxon>Cellulomonadaceae</taxon>
        <taxon>Oerskovia</taxon>
    </lineage>
</organism>
<dbReference type="Proteomes" id="UP000633601">
    <property type="component" value="Unassembled WGS sequence"/>
</dbReference>
<sequence>MPQRERDLDTARPLPFELDLLTPRYEPEHHEIYLDLLGVALDRAEVRNVALTGAYGTGKSSVLVELAKTQKHKTLNVSLSSMGLDPDVDLTNQIQKEVVKQILYTVEPAKAPRSRFDRTSRGRWRDGLLLAMLVGAMGAMAVTFGWSIASQVTHGFPNPTIAFVVTFLLIGAVTYVVRRLMRGRVSVDQVVAGPANIKLSRTTPTTYFDEYLDEIVYFFEVTEYNLVVFEDIDRFDDTGIFETLRSLNTLLNSAPQLAARPVRFVYAMRDSLFQKLEDDLLEPTSSSDANPEDNNSPTNRQSDVARQDVQRANRTKFFDIVIPLVPFITRENARDVMTKAFRKDGYGVSDRLLDIVARHIADMRLVTNVRNEFKVFHHHLIDGPRAVPDLDANGLLAVVVYKNVHLQDFERIRFGTSNLDDLYRLGRDLVTYNVEERTKRIQELRTAVENQDAAVHRSEALGNRLHLILRELSAQITVPPYGRTAPRELLTSTDFWRDLAAGQSNASMAVSNGSSWPLTPQLVGQLLDEPLTTERWEAEARPQMERELKTLERTVTMLTGATWERLCREPRTPTRSGETFAQATRRILGSDLAADLVKHGYLDEYFSLDIAPFYAEQISRNAMRFVQRNIDRGVPDLMYTLTGADVKAVLNDRPNALEDVGAYNVTLLDHLLASDPHRARAVIANIPRMGTEEVQLLAAYTEHGEHPGAFVETLAPIWPDIMAYLTEDAHVDLARQRDMVDAVLTSWSDDLAYSLGPSARRFVEDNYTELASICGTTASTRAGQLALETGAVFDDLGPVADAALAPIKKAGSYPITASNLARATSSSARPTGLASLSLDQLAAEEPVVHATVLDHLDDYLDAIGTMPTVDDPEAFADVLHSVGDHEAALIESVVARANQECVLEDVTEAPPSTWPHLAKHGRFTPSVANLSAYLEDQPVDAPLATLLETSGPVVDWDTSATSTTVVVAIIKARQAIPDPATRVALVSDAPFARHLTAEEILDEPTTMLRLLLEYGLVEDTAATFAPSVTSDPVAFASAVAVSAQFATFMSPAVVTEERIAALMNDDEVDDTIKSTVVANLGEYLVGATGDACVAVAEYCLSHGLTLDGAQLGLLEGGIPASLMVRLLHRSDLAGDTLVPHLRALGGSYAELCERDGRKVQVPDDDAHASIIERLKDASVIKKSRRDSRGHIIIWQHD</sequence>
<keyword evidence="2" id="KW-0472">Membrane</keyword>
<protein>
    <recommendedName>
        <fullName evidence="3">YobI-like P-loop NTPase domain-containing protein</fullName>
    </recommendedName>
</protein>
<dbReference type="Pfam" id="PF20693">
    <property type="entry name" value="YobI-ATPase"/>
    <property type="match status" value="1"/>
</dbReference>
<keyword evidence="5" id="KW-1185">Reference proteome</keyword>
<dbReference type="InterPro" id="IPR048428">
    <property type="entry name" value="YobI-NTPase"/>
</dbReference>
<dbReference type="RefSeq" id="WP_191791213.1">
    <property type="nucleotide sequence ID" value="NZ_JACSQE010000010.1"/>
</dbReference>
<keyword evidence="2" id="KW-0812">Transmembrane</keyword>
<comment type="caution">
    <text evidence="4">The sequence shown here is derived from an EMBL/GenBank/DDBJ whole genome shotgun (WGS) entry which is preliminary data.</text>
</comment>
<reference evidence="4 5" key="1">
    <citation type="submission" date="2020-08" db="EMBL/GenBank/DDBJ databases">
        <title>A Genomic Blueprint of the Chicken Gut Microbiome.</title>
        <authorList>
            <person name="Gilroy R."/>
            <person name="Ravi A."/>
            <person name="Getino M."/>
            <person name="Pursley I."/>
            <person name="Horton D.L."/>
            <person name="Alikhan N.-F."/>
            <person name="Baker D."/>
            <person name="Gharbi K."/>
            <person name="Hall N."/>
            <person name="Watson M."/>
            <person name="Adriaenssens E.M."/>
            <person name="Foster-Nyarko E."/>
            <person name="Jarju S."/>
            <person name="Secka A."/>
            <person name="Antonio M."/>
            <person name="Oren A."/>
            <person name="Chaudhuri R."/>
            <person name="La Ragione R.M."/>
            <person name="Hildebrand F."/>
            <person name="Pallen M.J."/>
        </authorList>
    </citation>
    <scope>NUCLEOTIDE SEQUENCE [LARGE SCALE GENOMIC DNA]</scope>
    <source>
        <strain evidence="4 5">Sa2CUA8</strain>
    </source>
</reference>
<evidence type="ECO:0000259" key="3">
    <source>
        <dbReference type="Pfam" id="PF20693"/>
    </source>
</evidence>
<evidence type="ECO:0000256" key="2">
    <source>
        <dbReference type="SAM" id="Phobius"/>
    </source>
</evidence>
<dbReference type="InterPro" id="IPR027417">
    <property type="entry name" value="P-loop_NTPase"/>
</dbReference>
<dbReference type="SUPFAM" id="SSF52540">
    <property type="entry name" value="P-loop containing nucleoside triphosphate hydrolases"/>
    <property type="match status" value="1"/>
</dbReference>
<dbReference type="EMBL" id="JACSQE010000010">
    <property type="protein sequence ID" value="MBD7999547.1"/>
    <property type="molecule type" value="Genomic_DNA"/>
</dbReference>
<feature type="region of interest" description="Disordered" evidence="1">
    <location>
        <begin position="282"/>
        <end position="306"/>
    </location>
</feature>
<feature type="transmembrane region" description="Helical" evidence="2">
    <location>
        <begin position="128"/>
        <end position="148"/>
    </location>
</feature>
<evidence type="ECO:0000313" key="5">
    <source>
        <dbReference type="Proteomes" id="UP000633601"/>
    </source>
</evidence>
<gene>
    <name evidence="4" type="ORF">H9640_13385</name>
</gene>
<feature type="domain" description="YobI-like P-loop NTPase" evidence="3">
    <location>
        <begin position="33"/>
        <end position="419"/>
    </location>
</feature>